<dbReference type="Gene3D" id="1.10.1200.10">
    <property type="entry name" value="ACP-like"/>
    <property type="match status" value="1"/>
</dbReference>
<reference evidence="2 3" key="1">
    <citation type="submission" date="2016-12" db="EMBL/GenBank/DDBJ databases">
        <authorList>
            <person name="Song W.-J."/>
            <person name="Kurnit D.M."/>
        </authorList>
    </citation>
    <scope>NUCLEOTIDE SEQUENCE [LARGE SCALE GENOMIC DNA]</scope>
    <source>
        <strain evidence="2 3">175</strain>
    </source>
</reference>
<dbReference type="InterPro" id="IPR009081">
    <property type="entry name" value="PP-bd_ACP"/>
</dbReference>
<dbReference type="InterPro" id="IPR036736">
    <property type="entry name" value="ACP-like_sf"/>
</dbReference>
<name>A0A1Y6D400_9GAMM</name>
<organism evidence="2 3">
    <name type="scientific">Methylomagnum ishizawai</name>
    <dbReference type="NCBI Taxonomy" id="1760988"/>
    <lineage>
        <taxon>Bacteria</taxon>
        <taxon>Pseudomonadati</taxon>
        <taxon>Pseudomonadota</taxon>
        <taxon>Gammaproteobacteria</taxon>
        <taxon>Methylococcales</taxon>
        <taxon>Methylococcaceae</taxon>
        <taxon>Methylomagnum</taxon>
    </lineage>
</organism>
<feature type="domain" description="Carrier" evidence="1">
    <location>
        <begin position="1"/>
        <end position="75"/>
    </location>
</feature>
<dbReference type="SUPFAM" id="SSF47336">
    <property type="entry name" value="ACP-like"/>
    <property type="match status" value="1"/>
</dbReference>
<dbReference type="Proteomes" id="UP000192923">
    <property type="component" value="Unassembled WGS sequence"/>
</dbReference>
<accession>A0A1Y6D400</accession>
<sequence length="80" mass="9122">MTKQQLLRELEILAKAAPGSFDENTRIEGLEGWDSLKTMEFRLLVEEELGRDLDGLKVERARTISDLTILVEDLLEADHP</sequence>
<evidence type="ECO:0000313" key="2">
    <source>
        <dbReference type="EMBL" id="SMF97336.1"/>
    </source>
</evidence>
<dbReference type="PROSITE" id="PS50075">
    <property type="entry name" value="CARRIER"/>
    <property type="match status" value="1"/>
</dbReference>
<dbReference type="STRING" id="1760988.SAMN02949497_0356"/>
<gene>
    <name evidence="2" type="ORF">SAMN02949497_0356</name>
</gene>
<keyword evidence="3" id="KW-1185">Reference proteome</keyword>
<dbReference type="AlphaFoldDB" id="A0A1Y6D400"/>
<proteinExistence type="predicted"/>
<protein>
    <recommendedName>
        <fullName evidence="1">Carrier domain-containing protein</fullName>
    </recommendedName>
</protein>
<dbReference type="OrthoDB" id="5999171at2"/>
<dbReference type="EMBL" id="FXAM01000002">
    <property type="protein sequence ID" value="SMF97336.1"/>
    <property type="molecule type" value="Genomic_DNA"/>
</dbReference>
<dbReference type="Pfam" id="PF00550">
    <property type="entry name" value="PP-binding"/>
    <property type="match status" value="1"/>
</dbReference>
<evidence type="ECO:0000313" key="3">
    <source>
        <dbReference type="Proteomes" id="UP000192923"/>
    </source>
</evidence>
<dbReference type="RefSeq" id="WP_085216376.1">
    <property type="nucleotide sequence ID" value="NZ_FXAM01000002.1"/>
</dbReference>
<evidence type="ECO:0000259" key="1">
    <source>
        <dbReference type="PROSITE" id="PS50075"/>
    </source>
</evidence>